<keyword evidence="2 7" id="KW-0813">Transport</keyword>
<dbReference type="InterPro" id="IPR000515">
    <property type="entry name" value="MetI-like"/>
</dbReference>
<keyword evidence="11" id="KW-1185">Reference proteome</keyword>
<evidence type="ECO:0000259" key="8">
    <source>
        <dbReference type="PROSITE" id="PS50928"/>
    </source>
</evidence>
<dbReference type="CDD" id="cd06261">
    <property type="entry name" value="TM_PBP2"/>
    <property type="match status" value="1"/>
</dbReference>
<evidence type="ECO:0000256" key="3">
    <source>
        <dbReference type="ARBA" id="ARBA00022475"/>
    </source>
</evidence>
<comment type="similarity">
    <text evidence="7">Belongs to the binding-protein-dependent transport system permease family.</text>
</comment>
<sequence length="289" mass="32655">MKKRKWIYLSLTIPALALMILFIAAPLVNAVRISFFKWNGYSQNMRWYGLKNFVNLFTDNLFWRATLNTMIYGFGSTFFQNVCGLAAALFLNNKFKGRNGVRVILYMPIMISAFIMGQILYYFVQAEGGVFNELLGIIGISPIYWMKTGLSSTLMIMLANSWQYMGLCMIIYLAGLQNIPSMYKEAARLDGAGKMKEFIYVTLPLLIPSITTAVVTNLIGGFKLFDAIVAMSNGGPNRKSMSLSFYISQLYFNDEKAGYASAVGIMTFFIIMIIALPVNAYLRKKEVEY</sequence>
<feature type="domain" description="ABC transmembrane type-1" evidence="8">
    <location>
        <begin position="66"/>
        <end position="278"/>
    </location>
</feature>
<gene>
    <name evidence="10" type="ORF">DWY69_01895</name>
    <name evidence="9" type="ORF">DXC51_03175</name>
</gene>
<comment type="caution">
    <text evidence="10">The sequence shown here is derived from an EMBL/GenBank/DDBJ whole genome shotgun (WGS) entry which is preliminary data.</text>
</comment>
<keyword evidence="4 7" id="KW-0812">Transmembrane</keyword>
<dbReference type="Proteomes" id="UP000260812">
    <property type="component" value="Unassembled WGS sequence"/>
</dbReference>
<organism evidence="10 12">
    <name type="scientific">Eisenbergiella massiliensis</name>
    <dbReference type="NCBI Taxonomy" id="1720294"/>
    <lineage>
        <taxon>Bacteria</taxon>
        <taxon>Bacillati</taxon>
        <taxon>Bacillota</taxon>
        <taxon>Clostridia</taxon>
        <taxon>Lachnospirales</taxon>
        <taxon>Lachnospiraceae</taxon>
        <taxon>Eisenbergiella</taxon>
    </lineage>
</organism>
<dbReference type="GO" id="GO:0055085">
    <property type="term" value="P:transmembrane transport"/>
    <property type="evidence" value="ECO:0007669"/>
    <property type="project" value="InterPro"/>
</dbReference>
<dbReference type="Proteomes" id="UP000261166">
    <property type="component" value="Unassembled WGS sequence"/>
</dbReference>
<evidence type="ECO:0000313" key="12">
    <source>
        <dbReference type="Proteomes" id="UP000261166"/>
    </source>
</evidence>
<evidence type="ECO:0000256" key="6">
    <source>
        <dbReference type="ARBA" id="ARBA00023136"/>
    </source>
</evidence>
<feature type="transmembrane region" description="Helical" evidence="7">
    <location>
        <begin position="197"/>
        <end position="219"/>
    </location>
</feature>
<evidence type="ECO:0000256" key="7">
    <source>
        <dbReference type="RuleBase" id="RU363032"/>
    </source>
</evidence>
<dbReference type="AlphaFoldDB" id="A0A3E3J3D3"/>
<keyword evidence="3" id="KW-1003">Cell membrane</keyword>
<accession>A0A3E3J3D3</accession>
<dbReference type="OrthoDB" id="42781at2"/>
<keyword evidence="5 7" id="KW-1133">Transmembrane helix</keyword>
<evidence type="ECO:0000256" key="2">
    <source>
        <dbReference type="ARBA" id="ARBA00022448"/>
    </source>
</evidence>
<reference evidence="11 12" key="1">
    <citation type="submission" date="2018-08" db="EMBL/GenBank/DDBJ databases">
        <title>A genome reference for cultivated species of the human gut microbiota.</title>
        <authorList>
            <person name="Zou Y."/>
            <person name="Xue W."/>
            <person name="Luo G."/>
        </authorList>
    </citation>
    <scope>NUCLEOTIDE SEQUENCE [LARGE SCALE GENOMIC DNA]</scope>
    <source>
        <strain evidence="10 12">AF26-4BH</strain>
        <strain evidence="9 11">TF05-5AC</strain>
    </source>
</reference>
<keyword evidence="6 7" id="KW-0472">Membrane</keyword>
<proteinExistence type="inferred from homology"/>
<dbReference type="EMBL" id="QVLV01000002">
    <property type="protein sequence ID" value="RGE64090.1"/>
    <property type="molecule type" value="Genomic_DNA"/>
</dbReference>
<name>A0A3E3J3D3_9FIRM</name>
<dbReference type="PANTHER" id="PTHR30193:SF37">
    <property type="entry name" value="INNER MEMBRANE ABC TRANSPORTER PERMEASE PROTEIN YCJO"/>
    <property type="match status" value="1"/>
</dbReference>
<evidence type="ECO:0000313" key="9">
    <source>
        <dbReference type="EMBL" id="RGE64090.1"/>
    </source>
</evidence>
<dbReference type="RefSeq" id="WP_025489851.1">
    <property type="nucleotide sequence ID" value="NZ_CALBAU010000098.1"/>
</dbReference>
<comment type="subcellular location">
    <subcellularLocation>
        <location evidence="1 7">Cell membrane</location>
        <topology evidence="1 7">Multi-pass membrane protein</topology>
    </subcellularLocation>
</comment>
<feature type="transmembrane region" description="Helical" evidence="7">
    <location>
        <begin position="154"/>
        <end position="176"/>
    </location>
</feature>
<evidence type="ECO:0000256" key="4">
    <source>
        <dbReference type="ARBA" id="ARBA00022692"/>
    </source>
</evidence>
<feature type="transmembrane region" description="Helical" evidence="7">
    <location>
        <begin position="70"/>
        <end position="91"/>
    </location>
</feature>
<dbReference type="SUPFAM" id="SSF161098">
    <property type="entry name" value="MetI-like"/>
    <property type="match status" value="1"/>
</dbReference>
<evidence type="ECO:0000256" key="1">
    <source>
        <dbReference type="ARBA" id="ARBA00004651"/>
    </source>
</evidence>
<dbReference type="PANTHER" id="PTHR30193">
    <property type="entry name" value="ABC TRANSPORTER PERMEASE PROTEIN"/>
    <property type="match status" value="1"/>
</dbReference>
<evidence type="ECO:0000256" key="5">
    <source>
        <dbReference type="ARBA" id="ARBA00022989"/>
    </source>
</evidence>
<dbReference type="GO" id="GO:0005886">
    <property type="term" value="C:plasma membrane"/>
    <property type="evidence" value="ECO:0007669"/>
    <property type="project" value="UniProtKB-SubCell"/>
</dbReference>
<dbReference type="Gene3D" id="1.10.3720.10">
    <property type="entry name" value="MetI-like"/>
    <property type="match status" value="1"/>
</dbReference>
<feature type="transmembrane region" description="Helical" evidence="7">
    <location>
        <begin position="259"/>
        <end position="282"/>
    </location>
</feature>
<dbReference type="PROSITE" id="PS50928">
    <property type="entry name" value="ABC_TM1"/>
    <property type="match status" value="1"/>
</dbReference>
<dbReference type="EMBL" id="QVLU01000002">
    <property type="protein sequence ID" value="RGE73868.1"/>
    <property type="molecule type" value="Genomic_DNA"/>
</dbReference>
<dbReference type="GeneID" id="86052267"/>
<evidence type="ECO:0000313" key="10">
    <source>
        <dbReference type="EMBL" id="RGE73868.1"/>
    </source>
</evidence>
<dbReference type="Pfam" id="PF00528">
    <property type="entry name" value="BPD_transp_1"/>
    <property type="match status" value="1"/>
</dbReference>
<dbReference type="InterPro" id="IPR035906">
    <property type="entry name" value="MetI-like_sf"/>
</dbReference>
<feature type="transmembrane region" description="Helical" evidence="7">
    <location>
        <begin position="103"/>
        <end position="124"/>
    </location>
</feature>
<protein>
    <submittedName>
        <fullName evidence="10">Sugar ABC transporter permease</fullName>
    </submittedName>
</protein>
<dbReference type="InterPro" id="IPR051393">
    <property type="entry name" value="ABC_transporter_permease"/>
</dbReference>
<evidence type="ECO:0000313" key="11">
    <source>
        <dbReference type="Proteomes" id="UP000260812"/>
    </source>
</evidence>